<evidence type="ECO:0000259" key="2">
    <source>
        <dbReference type="PROSITE" id="PS50011"/>
    </source>
</evidence>
<evidence type="ECO:0000313" key="4">
    <source>
        <dbReference type="Proteomes" id="UP001470230"/>
    </source>
</evidence>
<name>A0ABR2H3Y1_9EUKA</name>
<dbReference type="SMART" id="SM00671">
    <property type="entry name" value="SEL1"/>
    <property type="match status" value="4"/>
</dbReference>
<dbReference type="InterPro" id="IPR001245">
    <property type="entry name" value="Ser-Thr/Tyr_kinase_cat_dom"/>
</dbReference>
<dbReference type="CDD" id="cd19671">
    <property type="entry name" value="UBR-box_UBR4_5_6_7"/>
    <property type="match status" value="1"/>
</dbReference>
<sequence length="841" mass="95163">MEKFNHEKWIVDVSDFEKDPKRKTANKEGGCGVVTFWIYKPKDKNNKWYNTKCAKKSIKKLGGDTKTRFDREISILATYQHPAIVPFIGYYITPKNAGFIYLQAMEYGSLRDVIVKNNKDDEKDSRWDDTHKLIIAYGVAAAVEYLHSHNVIHRDLKPLNVLIDENLRPFVTDFDTSKEVNPSLSIHQSITATTQIIMAPEFFENPDTAKQTKEIDVYSYGITIYHLITGITPFEGIPALSVAGFVMAGKRPTIPDYTPDYWKDLIERCWDQNPTHRPSFTEIANTLESDKFNNDSIDQTLFQEYIDLIKPFRQNSASSFVESAPIKKLSDPILPSSTPLSKSANDQPVEPNNMIEEKPKPSEHTKDVKKPASSPAEDKRSPLEKLKDEASKGNFATQLELGKALFAGTFGSPDYKEASKNFIRVANLCKNKELSYEAEYEYAKCLIKLEKYDDARSFLLKRVIYHGNGEASFLLAEMIFNGQVIPNKENEMEGLYEIAAKTGYPDAVIKYSMMSELGTFGHPALENANRFFKFGSDKGIPQMMYKWSIQLEFGRGVEKDVETAMDLLQGAARVGCVDAQFDYAMHLLKGINVDKDSEEAKFFFRSAAQNGHSTAMLFYYVLDVNSETPELDEQSAEELLNNCIDARLDFDALAVKGQNLHRQGQIKESFDLLREAAQKGSLLALLELGSICEEEPKYGKSDYYYQRASIICHAHDQIGFTTPICINIYHCFDCNADICEGCAKSCHKDHNTTLIQADNCFACQCGKKGLTDVCTSKVFGNENVYQHAYQCATCFPYDDQHFMCKCCIESCHDQHEIIDYGIQKTNCCCGILNPYCRCNGI</sequence>
<dbReference type="InterPro" id="IPR000719">
    <property type="entry name" value="Prot_kinase_dom"/>
</dbReference>
<dbReference type="Proteomes" id="UP001470230">
    <property type="component" value="Unassembled WGS sequence"/>
</dbReference>
<dbReference type="CDD" id="cd19669">
    <property type="entry name" value="UBR-box"/>
    <property type="match status" value="1"/>
</dbReference>
<dbReference type="EMBL" id="JAPFFF010000044">
    <property type="protein sequence ID" value="KAK8840601.1"/>
    <property type="molecule type" value="Genomic_DNA"/>
</dbReference>
<protein>
    <recommendedName>
        <fullName evidence="2">Protein kinase domain-containing protein</fullName>
    </recommendedName>
</protein>
<accession>A0ABR2H3Y1</accession>
<dbReference type="Pfam" id="PF08238">
    <property type="entry name" value="Sel1"/>
    <property type="match status" value="3"/>
</dbReference>
<comment type="caution">
    <text evidence="3">The sequence shown here is derived from an EMBL/GenBank/DDBJ whole genome shotgun (WGS) entry which is preliminary data.</text>
</comment>
<dbReference type="InterPro" id="IPR011009">
    <property type="entry name" value="Kinase-like_dom_sf"/>
</dbReference>
<dbReference type="SUPFAM" id="SSF56112">
    <property type="entry name" value="Protein kinase-like (PK-like)"/>
    <property type="match status" value="1"/>
</dbReference>
<dbReference type="Pfam" id="PF07714">
    <property type="entry name" value="PK_Tyr_Ser-Thr"/>
    <property type="match status" value="1"/>
</dbReference>
<feature type="region of interest" description="Disordered" evidence="1">
    <location>
        <begin position="332"/>
        <end position="389"/>
    </location>
</feature>
<dbReference type="Gene3D" id="1.25.40.10">
    <property type="entry name" value="Tetratricopeptide repeat domain"/>
    <property type="match status" value="1"/>
</dbReference>
<dbReference type="InterPro" id="IPR011990">
    <property type="entry name" value="TPR-like_helical_dom_sf"/>
</dbReference>
<feature type="compositionally biased region" description="Basic and acidic residues" evidence="1">
    <location>
        <begin position="355"/>
        <end position="389"/>
    </location>
</feature>
<dbReference type="SMART" id="SM00220">
    <property type="entry name" value="S_TKc"/>
    <property type="match status" value="1"/>
</dbReference>
<evidence type="ECO:0000256" key="1">
    <source>
        <dbReference type="SAM" id="MobiDB-lite"/>
    </source>
</evidence>
<dbReference type="InterPro" id="IPR006597">
    <property type="entry name" value="Sel1-like"/>
</dbReference>
<dbReference type="PANTHER" id="PTHR23257">
    <property type="entry name" value="SERINE-THREONINE PROTEIN KINASE"/>
    <property type="match status" value="1"/>
</dbReference>
<dbReference type="PROSITE" id="PS00108">
    <property type="entry name" value="PROTEIN_KINASE_ST"/>
    <property type="match status" value="1"/>
</dbReference>
<reference evidence="3 4" key="1">
    <citation type="submission" date="2024-04" db="EMBL/GenBank/DDBJ databases">
        <title>Tritrichomonas musculus Genome.</title>
        <authorList>
            <person name="Alves-Ferreira E."/>
            <person name="Grigg M."/>
            <person name="Lorenzi H."/>
            <person name="Galac M."/>
        </authorList>
    </citation>
    <scope>NUCLEOTIDE SEQUENCE [LARGE SCALE GENOMIC DNA]</scope>
    <source>
        <strain evidence="3 4">EAF2021</strain>
    </source>
</reference>
<keyword evidence="4" id="KW-1185">Reference proteome</keyword>
<dbReference type="Gene3D" id="1.10.510.10">
    <property type="entry name" value="Transferase(Phosphotransferase) domain 1"/>
    <property type="match status" value="1"/>
</dbReference>
<dbReference type="PROSITE" id="PS50011">
    <property type="entry name" value="PROTEIN_KINASE_DOM"/>
    <property type="match status" value="1"/>
</dbReference>
<dbReference type="InterPro" id="IPR050167">
    <property type="entry name" value="Ser_Thr_protein_kinase"/>
</dbReference>
<feature type="domain" description="Protein kinase" evidence="2">
    <location>
        <begin position="20"/>
        <end position="293"/>
    </location>
</feature>
<organism evidence="3 4">
    <name type="scientific">Tritrichomonas musculus</name>
    <dbReference type="NCBI Taxonomy" id="1915356"/>
    <lineage>
        <taxon>Eukaryota</taxon>
        <taxon>Metamonada</taxon>
        <taxon>Parabasalia</taxon>
        <taxon>Tritrichomonadida</taxon>
        <taxon>Tritrichomonadidae</taxon>
        <taxon>Tritrichomonas</taxon>
    </lineage>
</organism>
<dbReference type="PANTHER" id="PTHR23257:SF958">
    <property type="entry name" value="SERINE_THREONINE-PROTEIN KINASE WNK4"/>
    <property type="match status" value="1"/>
</dbReference>
<evidence type="ECO:0000313" key="3">
    <source>
        <dbReference type="EMBL" id="KAK8840601.1"/>
    </source>
</evidence>
<proteinExistence type="predicted"/>
<gene>
    <name evidence="3" type="ORF">M9Y10_030373</name>
</gene>
<dbReference type="InterPro" id="IPR008271">
    <property type="entry name" value="Ser/Thr_kinase_AS"/>
</dbReference>
<feature type="compositionally biased region" description="Polar residues" evidence="1">
    <location>
        <begin position="335"/>
        <end position="346"/>
    </location>
</feature>
<dbReference type="SUPFAM" id="SSF81901">
    <property type="entry name" value="HCP-like"/>
    <property type="match status" value="2"/>
</dbReference>